<evidence type="ECO:0000313" key="5">
    <source>
        <dbReference type="Proteomes" id="UP000663891"/>
    </source>
</evidence>
<evidence type="ECO:0000259" key="2">
    <source>
        <dbReference type="Pfam" id="PF14295"/>
    </source>
</evidence>
<proteinExistence type="predicted"/>
<reference evidence="3" key="1">
    <citation type="submission" date="2021-02" db="EMBL/GenBank/DDBJ databases">
        <authorList>
            <person name="Nowell W R."/>
        </authorList>
    </citation>
    <scope>NUCLEOTIDE SEQUENCE</scope>
</reference>
<comment type="caution">
    <text evidence="3">The sequence shown here is derived from an EMBL/GenBank/DDBJ whole genome shotgun (WGS) entry which is preliminary data.</text>
</comment>
<dbReference type="OrthoDB" id="9971951at2759"/>
<feature type="domain" description="Apple" evidence="2">
    <location>
        <begin position="64"/>
        <end position="106"/>
    </location>
</feature>
<name>A0A815T365_9BILA</name>
<evidence type="ECO:0000313" key="3">
    <source>
        <dbReference type="EMBL" id="CAF1496714.1"/>
    </source>
</evidence>
<dbReference type="Proteomes" id="UP000663891">
    <property type="component" value="Unassembled WGS sequence"/>
</dbReference>
<organism evidence="3 5">
    <name type="scientific">Adineta steineri</name>
    <dbReference type="NCBI Taxonomy" id="433720"/>
    <lineage>
        <taxon>Eukaryota</taxon>
        <taxon>Metazoa</taxon>
        <taxon>Spiralia</taxon>
        <taxon>Gnathifera</taxon>
        <taxon>Rotifera</taxon>
        <taxon>Eurotatoria</taxon>
        <taxon>Bdelloidea</taxon>
        <taxon>Adinetida</taxon>
        <taxon>Adinetidae</taxon>
        <taxon>Adineta</taxon>
    </lineage>
</organism>
<keyword evidence="1" id="KW-0732">Signal</keyword>
<dbReference type="Gene3D" id="3.50.4.10">
    <property type="entry name" value="Hepatocyte Growth Factor"/>
    <property type="match status" value="1"/>
</dbReference>
<dbReference type="EMBL" id="CAJOAY010005552">
    <property type="protein sequence ID" value="CAF4111548.1"/>
    <property type="molecule type" value="Genomic_DNA"/>
</dbReference>
<dbReference type="Proteomes" id="UP000663881">
    <property type="component" value="Unassembled WGS sequence"/>
</dbReference>
<dbReference type="Pfam" id="PF14295">
    <property type="entry name" value="PAN_4"/>
    <property type="match status" value="1"/>
</dbReference>
<evidence type="ECO:0000256" key="1">
    <source>
        <dbReference type="SAM" id="SignalP"/>
    </source>
</evidence>
<feature type="signal peptide" evidence="1">
    <location>
        <begin position="1"/>
        <end position="21"/>
    </location>
</feature>
<accession>A0A815T365</accession>
<dbReference type="AlphaFoldDB" id="A0A815T365"/>
<sequence>MQSSIIAFILVGIVIISQTSAKTLYNDDDFEEELVRALSSMKRTATYKDIQTTSRCTQIIAGKDYGGSDMNAAFPAQVRSPGACAALCEDYPDCVAWTLNKNGNCYVKNKIPGLNTVATAFTGSCTTYSK</sequence>
<protein>
    <recommendedName>
        <fullName evidence="2">Apple domain-containing protein</fullName>
    </recommendedName>
</protein>
<evidence type="ECO:0000313" key="4">
    <source>
        <dbReference type="EMBL" id="CAF4111548.1"/>
    </source>
</evidence>
<feature type="chain" id="PRO_5035688011" description="Apple domain-containing protein" evidence="1">
    <location>
        <begin position="22"/>
        <end position="130"/>
    </location>
</feature>
<dbReference type="EMBL" id="CAJNON010002016">
    <property type="protein sequence ID" value="CAF1496714.1"/>
    <property type="molecule type" value="Genomic_DNA"/>
</dbReference>
<dbReference type="InterPro" id="IPR003609">
    <property type="entry name" value="Pan_app"/>
</dbReference>
<gene>
    <name evidence="4" type="ORF">OKA104_LOCUS36235</name>
    <name evidence="3" type="ORF">VCS650_LOCUS42013</name>
</gene>